<evidence type="ECO:0000313" key="2">
    <source>
        <dbReference type="Proteomes" id="UP000007264"/>
    </source>
</evidence>
<accession>I0YYW0</accession>
<comment type="caution">
    <text evidence="1">The sequence shown here is derived from an EMBL/GenBank/DDBJ whole genome shotgun (WGS) entry which is preliminary data.</text>
</comment>
<name>I0YYW0_COCSC</name>
<reference evidence="1 2" key="1">
    <citation type="journal article" date="2012" name="Genome Biol.">
        <title>The genome of the polar eukaryotic microalga coccomyxa subellipsoidea reveals traits of cold adaptation.</title>
        <authorList>
            <person name="Blanc G."/>
            <person name="Agarkova I."/>
            <person name="Grimwood J."/>
            <person name="Kuo A."/>
            <person name="Brueggeman A."/>
            <person name="Dunigan D."/>
            <person name="Gurnon J."/>
            <person name="Ladunga I."/>
            <person name="Lindquist E."/>
            <person name="Lucas S."/>
            <person name="Pangilinan J."/>
            <person name="Proschold T."/>
            <person name="Salamov A."/>
            <person name="Schmutz J."/>
            <person name="Weeks D."/>
            <person name="Yamada T."/>
            <person name="Claverie J.M."/>
            <person name="Grigoriev I."/>
            <person name="Van Etten J."/>
            <person name="Lomsadze A."/>
            <person name="Borodovsky M."/>
        </authorList>
    </citation>
    <scope>NUCLEOTIDE SEQUENCE [LARGE SCALE GENOMIC DNA]</scope>
    <source>
        <strain evidence="1 2">C-169</strain>
    </source>
</reference>
<proteinExistence type="predicted"/>
<dbReference type="KEGG" id="csl:COCSUDRAFT_33125"/>
<protein>
    <submittedName>
        <fullName evidence="1">Uncharacterized protein</fullName>
    </submittedName>
</protein>
<dbReference type="RefSeq" id="XP_005648123.1">
    <property type="nucleotide sequence ID" value="XM_005648066.1"/>
</dbReference>
<dbReference type="Proteomes" id="UP000007264">
    <property type="component" value="Unassembled WGS sequence"/>
</dbReference>
<dbReference type="GeneID" id="17041571"/>
<dbReference type="AlphaFoldDB" id="I0YYW0"/>
<organism evidence="1 2">
    <name type="scientific">Coccomyxa subellipsoidea (strain C-169)</name>
    <name type="common">Green microalga</name>
    <dbReference type="NCBI Taxonomy" id="574566"/>
    <lineage>
        <taxon>Eukaryota</taxon>
        <taxon>Viridiplantae</taxon>
        <taxon>Chlorophyta</taxon>
        <taxon>core chlorophytes</taxon>
        <taxon>Trebouxiophyceae</taxon>
        <taxon>Trebouxiophyceae incertae sedis</taxon>
        <taxon>Coccomyxaceae</taxon>
        <taxon>Coccomyxa</taxon>
        <taxon>Coccomyxa subellipsoidea</taxon>
    </lineage>
</organism>
<gene>
    <name evidence="1" type="ORF">COCSUDRAFT_33125</name>
</gene>
<evidence type="ECO:0000313" key="1">
    <source>
        <dbReference type="EMBL" id="EIE23579.1"/>
    </source>
</evidence>
<keyword evidence="2" id="KW-1185">Reference proteome</keyword>
<sequence>MRDLLQHFEELPGKGVSIGVQIAVSSFLFRCPSKCMLGGGGKLLVVIVTQQSLLRG</sequence>
<dbReference type="EMBL" id="AGSI01000007">
    <property type="protein sequence ID" value="EIE23579.1"/>
    <property type="molecule type" value="Genomic_DNA"/>
</dbReference>